<evidence type="ECO:0008006" key="4">
    <source>
        <dbReference type="Google" id="ProtNLM"/>
    </source>
</evidence>
<dbReference type="Proteomes" id="UP001597273">
    <property type="component" value="Unassembled WGS sequence"/>
</dbReference>
<name>A0ABW4QGV0_9BACL</name>
<protein>
    <recommendedName>
        <fullName evidence="4">Sigma-w pathway protein ysdB</fullName>
    </recommendedName>
</protein>
<proteinExistence type="predicted"/>
<keyword evidence="1" id="KW-1133">Transmembrane helix</keyword>
<gene>
    <name evidence="2" type="ORF">ACFSDB_07795</name>
</gene>
<dbReference type="EMBL" id="JBHUFW010000005">
    <property type="protein sequence ID" value="MFD1862830.1"/>
    <property type="molecule type" value="Genomic_DNA"/>
</dbReference>
<reference evidence="3" key="1">
    <citation type="journal article" date="2019" name="Int. J. Syst. Evol. Microbiol.">
        <title>The Global Catalogue of Microorganisms (GCM) 10K type strain sequencing project: providing services to taxonomists for standard genome sequencing and annotation.</title>
        <authorList>
            <consortium name="The Broad Institute Genomics Platform"/>
            <consortium name="The Broad Institute Genome Sequencing Center for Infectious Disease"/>
            <person name="Wu L."/>
            <person name="Ma J."/>
        </authorList>
    </citation>
    <scope>NUCLEOTIDE SEQUENCE [LARGE SCALE GENOMIC DNA]</scope>
    <source>
        <strain evidence="3">CGMCC 1.15475</strain>
    </source>
</reference>
<organism evidence="2 3">
    <name type="scientific">Planococcus chinensis</name>
    <dbReference type="NCBI Taxonomy" id="272917"/>
    <lineage>
        <taxon>Bacteria</taxon>
        <taxon>Bacillati</taxon>
        <taxon>Bacillota</taxon>
        <taxon>Bacilli</taxon>
        <taxon>Bacillales</taxon>
        <taxon>Caryophanaceae</taxon>
        <taxon>Planococcus</taxon>
    </lineage>
</organism>
<keyword evidence="1" id="KW-0472">Membrane</keyword>
<evidence type="ECO:0000313" key="2">
    <source>
        <dbReference type="EMBL" id="MFD1862830.1"/>
    </source>
</evidence>
<evidence type="ECO:0000313" key="3">
    <source>
        <dbReference type="Proteomes" id="UP001597273"/>
    </source>
</evidence>
<sequence length="119" mass="14017">MAETIFGLLYQAAMFVFGILSRLAMWLLGSFFEEKLSSVLEDSYDPKKKLERQIGKLQGEHWFNELEADYRYGYIIWNNGKVEKYLSDDENISLLLKLPEAQMQFAQLVKGEHRKFVDR</sequence>
<comment type="caution">
    <text evidence="2">The sequence shown here is derived from an EMBL/GenBank/DDBJ whole genome shotgun (WGS) entry which is preliminary data.</text>
</comment>
<feature type="transmembrane region" description="Helical" evidence="1">
    <location>
        <begin position="6"/>
        <end position="28"/>
    </location>
</feature>
<keyword evidence="1" id="KW-0812">Transmembrane</keyword>
<evidence type="ECO:0000256" key="1">
    <source>
        <dbReference type="SAM" id="Phobius"/>
    </source>
</evidence>
<dbReference type="RefSeq" id="WP_204891743.1">
    <property type="nucleotide sequence ID" value="NZ_JBHUFW010000005.1"/>
</dbReference>
<keyword evidence="3" id="KW-1185">Reference proteome</keyword>
<accession>A0ABW4QGV0</accession>